<dbReference type="InterPro" id="IPR000073">
    <property type="entry name" value="AB_hydrolase_1"/>
</dbReference>
<keyword evidence="1" id="KW-0812">Transmembrane</keyword>
<reference evidence="3 4" key="1">
    <citation type="submission" date="2016-10" db="EMBL/GenBank/DDBJ databases">
        <authorList>
            <person name="de Groot N.N."/>
        </authorList>
    </citation>
    <scope>NUCLEOTIDE SEQUENCE [LARGE SCALE GENOMIC DNA]</scope>
    <source>
        <strain evidence="3 4">DSM 22489</strain>
    </source>
</reference>
<evidence type="ECO:0000313" key="4">
    <source>
        <dbReference type="Proteomes" id="UP000236728"/>
    </source>
</evidence>
<sequence>MTAPEKKLSVPVRIAVTLVVAYAALTLIVGVALAEFSLHLPKMPIYAPEIYRVRYERQFDARLHDVSITAQDGAVLRAWYVAPANPNGRSVVLLHGIGGNRVWLSGYADIFLKRGYTVLLPDSRQHGASGGSIATYGVLERDDVRRWVGWLSARNPGCTYLLGESMGAAIGVEATAVTPQLCAVAVESPFASFRRISVERLGWQTHLGATFWATAGRPAIEVAFLWTRLRYHVNLPDASPIRAVEHSHVPVLLIAGTRDENIPMHNALEIQQACGKRCALWIVPGADHGAAASIAPQEFHTRVVRWFDTHDPLGDRLGPVAPKTVAMARGR</sequence>
<evidence type="ECO:0000313" key="3">
    <source>
        <dbReference type="EMBL" id="SEF95921.1"/>
    </source>
</evidence>
<dbReference type="Gene3D" id="3.40.50.1820">
    <property type="entry name" value="alpha/beta hydrolase"/>
    <property type="match status" value="1"/>
</dbReference>
<dbReference type="PANTHER" id="PTHR43358">
    <property type="entry name" value="ALPHA/BETA-HYDROLASE"/>
    <property type="match status" value="1"/>
</dbReference>
<dbReference type="PANTHER" id="PTHR43358:SF4">
    <property type="entry name" value="ALPHA_BETA HYDROLASE FOLD-1 DOMAIN-CONTAINING PROTEIN"/>
    <property type="match status" value="1"/>
</dbReference>
<accession>A0A1H5W9P7</accession>
<feature type="domain" description="AB hydrolase-1" evidence="2">
    <location>
        <begin position="91"/>
        <end position="299"/>
    </location>
</feature>
<protein>
    <recommendedName>
        <fullName evidence="2">AB hydrolase-1 domain-containing protein</fullName>
    </recommendedName>
</protein>
<dbReference type="RefSeq" id="WP_103932409.1">
    <property type="nucleotide sequence ID" value="NZ_FNVA01000002.1"/>
</dbReference>
<dbReference type="InterPro" id="IPR029058">
    <property type="entry name" value="AB_hydrolase_fold"/>
</dbReference>
<organism evidence="3 4">
    <name type="scientific">Bryocella elongata</name>
    <dbReference type="NCBI Taxonomy" id="863522"/>
    <lineage>
        <taxon>Bacteria</taxon>
        <taxon>Pseudomonadati</taxon>
        <taxon>Acidobacteriota</taxon>
        <taxon>Terriglobia</taxon>
        <taxon>Terriglobales</taxon>
        <taxon>Acidobacteriaceae</taxon>
        <taxon>Bryocella</taxon>
    </lineage>
</organism>
<keyword evidence="1" id="KW-1133">Transmembrane helix</keyword>
<proteinExistence type="predicted"/>
<keyword evidence="4" id="KW-1185">Reference proteome</keyword>
<gene>
    <name evidence="3" type="ORF">SAMN05421819_1484</name>
</gene>
<dbReference type="SUPFAM" id="SSF53474">
    <property type="entry name" value="alpha/beta-Hydrolases"/>
    <property type="match status" value="1"/>
</dbReference>
<dbReference type="EMBL" id="FNVA01000002">
    <property type="protein sequence ID" value="SEF95921.1"/>
    <property type="molecule type" value="Genomic_DNA"/>
</dbReference>
<evidence type="ECO:0000256" key="1">
    <source>
        <dbReference type="SAM" id="Phobius"/>
    </source>
</evidence>
<dbReference type="Pfam" id="PF12697">
    <property type="entry name" value="Abhydrolase_6"/>
    <property type="match status" value="1"/>
</dbReference>
<name>A0A1H5W9P7_9BACT</name>
<feature type="transmembrane region" description="Helical" evidence="1">
    <location>
        <begin position="12"/>
        <end position="34"/>
    </location>
</feature>
<dbReference type="Proteomes" id="UP000236728">
    <property type="component" value="Unassembled WGS sequence"/>
</dbReference>
<dbReference type="AlphaFoldDB" id="A0A1H5W9P7"/>
<dbReference type="OrthoDB" id="9776685at2"/>
<keyword evidence="1" id="KW-0472">Membrane</keyword>
<evidence type="ECO:0000259" key="2">
    <source>
        <dbReference type="Pfam" id="PF12697"/>
    </source>
</evidence>
<dbReference type="InterPro" id="IPR052920">
    <property type="entry name" value="DNA-binding_regulatory"/>
</dbReference>